<evidence type="ECO:0000256" key="9">
    <source>
        <dbReference type="ARBA" id="ARBA00022840"/>
    </source>
</evidence>
<dbReference type="PANTHER" id="PTHR47976:SF15">
    <property type="entry name" value="G-TYPE LECTIN S-RECEPTOR-LIKE SERINE_THREONINE-PROTEIN KINASE RLK1"/>
    <property type="match status" value="1"/>
</dbReference>
<dbReference type="InterPro" id="IPR024171">
    <property type="entry name" value="SRK-like_kinase"/>
</dbReference>
<name>A0ABQ9C3U6_9ROSI</name>
<evidence type="ECO:0000256" key="1">
    <source>
        <dbReference type="ARBA" id="ARBA00004167"/>
    </source>
</evidence>
<dbReference type="InterPro" id="IPR051343">
    <property type="entry name" value="G-type_lectin_kinases/EP1-like"/>
</dbReference>
<proteinExistence type="inferred from homology"/>
<dbReference type="PROSITE" id="PS00107">
    <property type="entry name" value="PROTEIN_KINASE_ATP"/>
    <property type="match status" value="1"/>
</dbReference>
<evidence type="ECO:0000256" key="6">
    <source>
        <dbReference type="ARBA" id="ARBA00022729"/>
    </source>
</evidence>
<keyword evidence="6 20" id="KW-0732">Signal</keyword>
<evidence type="ECO:0000256" key="7">
    <source>
        <dbReference type="ARBA" id="ARBA00022741"/>
    </source>
</evidence>
<comment type="caution">
    <text evidence="22">The sequence shown here is derived from an EMBL/GenBank/DDBJ whole genome shotgun (WGS) entry which is preliminary data.</text>
</comment>
<keyword evidence="7 17" id="KW-0547">Nucleotide-binding</keyword>
<comment type="catalytic activity">
    <reaction evidence="16 17">
        <text>L-seryl-[protein] + ATP = O-phospho-L-seryl-[protein] + ADP + H(+)</text>
        <dbReference type="Rhea" id="RHEA:17989"/>
        <dbReference type="Rhea" id="RHEA-COMP:9863"/>
        <dbReference type="Rhea" id="RHEA-COMP:11604"/>
        <dbReference type="ChEBI" id="CHEBI:15378"/>
        <dbReference type="ChEBI" id="CHEBI:29999"/>
        <dbReference type="ChEBI" id="CHEBI:30616"/>
        <dbReference type="ChEBI" id="CHEBI:83421"/>
        <dbReference type="ChEBI" id="CHEBI:456216"/>
        <dbReference type="EC" id="2.7.11.1"/>
    </reaction>
</comment>
<feature type="binding site" evidence="18">
    <location>
        <position position="550"/>
    </location>
    <ligand>
        <name>ATP</name>
        <dbReference type="ChEBI" id="CHEBI:30616"/>
    </ligand>
</feature>
<dbReference type="SMART" id="SM00108">
    <property type="entry name" value="B_lectin"/>
    <property type="match status" value="1"/>
</dbReference>
<feature type="chain" id="PRO_5045872862" description="Receptor-like serine/threonine-protein kinase" evidence="20">
    <location>
        <begin position="32"/>
        <end position="705"/>
    </location>
</feature>
<evidence type="ECO:0000256" key="17">
    <source>
        <dbReference type="PIRNR" id="PIRNR000641"/>
    </source>
</evidence>
<dbReference type="CDD" id="cd01098">
    <property type="entry name" value="PAN_AP_plant"/>
    <property type="match status" value="1"/>
</dbReference>
<comment type="similarity">
    <text evidence="17">Belongs to the protein kinase superfamily. Ser/Thr protein kinase family.</text>
</comment>
<keyword evidence="11 19" id="KW-0472">Membrane</keyword>
<evidence type="ECO:0000256" key="15">
    <source>
        <dbReference type="ARBA" id="ARBA00047899"/>
    </source>
</evidence>
<keyword evidence="2 17" id="KW-0723">Serine/threonine-protein kinase</keyword>
<dbReference type="SUPFAM" id="SSF56112">
    <property type="entry name" value="Protein kinase-like (PK-like)"/>
    <property type="match status" value="1"/>
</dbReference>
<evidence type="ECO:0000256" key="13">
    <source>
        <dbReference type="ARBA" id="ARBA00023170"/>
    </source>
</evidence>
<evidence type="ECO:0000256" key="20">
    <source>
        <dbReference type="SAM" id="SignalP"/>
    </source>
</evidence>
<evidence type="ECO:0000256" key="19">
    <source>
        <dbReference type="SAM" id="Phobius"/>
    </source>
</evidence>
<comment type="subcellular location">
    <subcellularLocation>
        <location evidence="1">Membrane</location>
        <topology evidence="1">Single-pass membrane protein</topology>
    </subcellularLocation>
</comment>
<keyword evidence="23" id="KW-1185">Reference proteome</keyword>
<keyword evidence="12" id="KW-1015">Disulfide bond</keyword>
<sequence>MVEPVKGMAPDLPCILYYFFFFLLLPSSLVAQSNGNVTVGDSLTAGDEAALWLSPAEDFAFGFRQLGQKDLYLLAIWYYKIPNKTIIWYANGDSPAPKESTVKLTAELGVVLNNPQGGEIWKSGPVNGEAASGFMNDTGNFLVANENGEKLWQSFDFPTDTLLPTQIMEKNDTGGLSSRLSETNFSRGRFQFRLIGDGNAVLNTINLRTGSPYDAYFWSNTVDSGYQVVFNESGYLYVLRANNEREPLTLGSVVSATENYHRATLNFDGVFVLYSHPKNSSGNERWSVVRTMPENICINVSGKLGTGPCGFNGVCTISPDQRANCSCPQRFLPLDPDDPYGGCKPDFPTQVCTEDVPNAPEDYELVTLTNIDWPESDYEMYTPYNIEDCKKACLQDCFCNVIVFTEGKCWKKKLPLSNGRQDASVNRVSFIKVRNYTLPGPPPIPKENRDPKKNRDGLVLVVSVLLGGSMFFNLVLAGVVSFGLLFSYHNKFTRTPQVERAVQSNLRCFSYKDLVHATNGFKEEVGRGSFGIVYKGLIQIGSGVPVAIKKLHRFAKEIDKEFKTESQTSNAIRGTKGYVAPEWFRSKLITAKVDVYSFGVVLLEIICCRKCVDSEESGERAILTDWAYDCYQAGMMHALVENDEEALDDMEKFERFVMVAVWCIQEDPNLRPTMKMVMLMLEGIIQVDVPPCPSPSTSYTGIIQA</sequence>
<evidence type="ECO:0000256" key="11">
    <source>
        <dbReference type="ARBA" id="ARBA00023136"/>
    </source>
</evidence>
<feature type="domain" description="Bulb-type lectin" evidence="21">
    <location>
        <begin position="34"/>
        <end position="156"/>
    </location>
</feature>
<comment type="catalytic activity">
    <reaction evidence="15 17">
        <text>L-threonyl-[protein] + ATP = O-phospho-L-threonyl-[protein] + ADP + H(+)</text>
        <dbReference type="Rhea" id="RHEA:46608"/>
        <dbReference type="Rhea" id="RHEA-COMP:11060"/>
        <dbReference type="Rhea" id="RHEA-COMP:11605"/>
        <dbReference type="ChEBI" id="CHEBI:15378"/>
        <dbReference type="ChEBI" id="CHEBI:30013"/>
        <dbReference type="ChEBI" id="CHEBI:30616"/>
        <dbReference type="ChEBI" id="CHEBI:61977"/>
        <dbReference type="ChEBI" id="CHEBI:456216"/>
        <dbReference type="EC" id="2.7.11.1"/>
    </reaction>
</comment>
<dbReference type="Gene3D" id="2.90.10.10">
    <property type="entry name" value="Bulb-type lectin domain"/>
    <property type="match status" value="2"/>
</dbReference>
<reference evidence="22" key="1">
    <citation type="submission" date="2022-10" db="EMBL/GenBank/DDBJ databases">
        <authorList>
            <person name="Hyden B.L."/>
            <person name="Feng K."/>
            <person name="Yates T."/>
            <person name="Jawdy S."/>
            <person name="Smart L.B."/>
            <person name="Muchero W."/>
        </authorList>
    </citation>
    <scope>NUCLEOTIDE SEQUENCE</scope>
    <source>
        <tissue evidence="22">Shoot tip</tissue>
    </source>
</reference>
<evidence type="ECO:0000313" key="22">
    <source>
        <dbReference type="EMBL" id="KAJ6392758.1"/>
    </source>
</evidence>
<dbReference type="PIRSF" id="PIRSF000641">
    <property type="entry name" value="SRK"/>
    <property type="match status" value="1"/>
</dbReference>
<gene>
    <name evidence="22" type="ORF">OIU77_022278</name>
</gene>
<dbReference type="InterPro" id="IPR011009">
    <property type="entry name" value="Kinase-like_dom_sf"/>
</dbReference>
<evidence type="ECO:0000256" key="5">
    <source>
        <dbReference type="ARBA" id="ARBA00022692"/>
    </source>
</evidence>
<dbReference type="EC" id="2.7.11.1" evidence="17"/>
<evidence type="ECO:0000256" key="2">
    <source>
        <dbReference type="ARBA" id="ARBA00022527"/>
    </source>
</evidence>
<evidence type="ECO:0000256" key="16">
    <source>
        <dbReference type="ARBA" id="ARBA00048679"/>
    </source>
</evidence>
<keyword evidence="9 17" id="KW-0067">ATP-binding</keyword>
<keyword evidence="14" id="KW-0325">Glycoprotein</keyword>
<keyword evidence="10 19" id="KW-1133">Transmembrane helix</keyword>
<organism evidence="22 23">
    <name type="scientific">Salix suchowensis</name>
    <dbReference type="NCBI Taxonomy" id="1278906"/>
    <lineage>
        <taxon>Eukaryota</taxon>
        <taxon>Viridiplantae</taxon>
        <taxon>Streptophyta</taxon>
        <taxon>Embryophyta</taxon>
        <taxon>Tracheophyta</taxon>
        <taxon>Spermatophyta</taxon>
        <taxon>Magnoliopsida</taxon>
        <taxon>eudicotyledons</taxon>
        <taxon>Gunneridae</taxon>
        <taxon>Pentapetalae</taxon>
        <taxon>rosids</taxon>
        <taxon>fabids</taxon>
        <taxon>Malpighiales</taxon>
        <taxon>Salicaceae</taxon>
        <taxon>Saliceae</taxon>
        <taxon>Salix</taxon>
    </lineage>
</organism>
<evidence type="ECO:0000256" key="3">
    <source>
        <dbReference type="ARBA" id="ARBA00022536"/>
    </source>
</evidence>
<feature type="signal peptide" evidence="20">
    <location>
        <begin position="1"/>
        <end position="31"/>
    </location>
</feature>
<evidence type="ECO:0000256" key="12">
    <source>
        <dbReference type="ARBA" id="ARBA00023157"/>
    </source>
</evidence>
<protein>
    <recommendedName>
        <fullName evidence="17">Receptor-like serine/threonine-protein kinase</fullName>
        <ecNumber evidence="17">2.7.11.1</ecNumber>
    </recommendedName>
</protein>
<dbReference type="InterPro" id="IPR000719">
    <property type="entry name" value="Prot_kinase_dom"/>
</dbReference>
<accession>A0ABQ9C3U6</accession>
<evidence type="ECO:0000256" key="18">
    <source>
        <dbReference type="PROSITE-ProRule" id="PRU10141"/>
    </source>
</evidence>
<keyword evidence="4 17" id="KW-0808">Transferase</keyword>
<evidence type="ECO:0000256" key="14">
    <source>
        <dbReference type="ARBA" id="ARBA00023180"/>
    </source>
</evidence>
<dbReference type="InterPro" id="IPR001480">
    <property type="entry name" value="Bulb-type_lectin_dom"/>
</dbReference>
<dbReference type="Pfam" id="PF01453">
    <property type="entry name" value="B_lectin"/>
    <property type="match status" value="1"/>
</dbReference>
<keyword evidence="13" id="KW-0675">Receptor</keyword>
<keyword evidence="3" id="KW-0245">EGF-like domain</keyword>
<evidence type="ECO:0000313" key="23">
    <source>
        <dbReference type="Proteomes" id="UP001141253"/>
    </source>
</evidence>
<dbReference type="EMBL" id="JAPFFI010000005">
    <property type="protein sequence ID" value="KAJ6392758.1"/>
    <property type="molecule type" value="Genomic_DNA"/>
</dbReference>
<dbReference type="SUPFAM" id="SSF51110">
    <property type="entry name" value="alpha-D-mannose-specific plant lectins"/>
    <property type="match status" value="1"/>
</dbReference>
<dbReference type="Proteomes" id="UP001141253">
    <property type="component" value="Chromosome 1"/>
</dbReference>
<dbReference type="PROSITE" id="PS50927">
    <property type="entry name" value="BULB_LECTIN"/>
    <property type="match status" value="1"/>
</dbReference>
<keyword evidence="5 19" id="KW-0812">Transmembrane</keyword>
<evidence type="ECO:0000256" key="10">
    <source>
        <dbReference type="ARBA" id="ARBA00022989"/>
    </source>
</evidence>
<dbReference type="InterPro" id="IPR017441">
    <property type="entry name" value="Protein_kinase_ATP_BS"/>
</dbReference>
<evidence type="ECO:0000259" key="21">
    <source>
        <dbReference type="PROSITE" id="PS50927"/>
    </source>
</evidence>
<evidence type="ECO:0000256" key="8">
    <source>
        <dbReference type="ARBA" id="ARBA00022777"/>
    </source>
</evidence>
<dbReference type="Gene3D" id="1.10.510.10">
    <property type="entry name" value="Transferase(Phosphotransferase) domain 1"/>
    <property type="match status" value="1"/>
</dbReference>
<dbReference type="InterPro" id="IPR036426">
    <property type="entry name" value="Bulb-type_lectin_dom_sf"/>
</dbReference>
<dbReference type="PANTHER" id="PTHR47976">
    <property type="entry name" value="G-TYPE LECTIN S-RECEPTOR-LIKE SERINE/THREONINE-PROTEIN KINASE SD2-5"/>
    <property type="match status" value="1"/>
</dbReference>
<dbReference type="Pfam" id="PF00069">
    <property type="entry name" value="Pkinase"/>
    <property type="match status" value="1"/>
</dbReference>
<keyword evidence="8 17" id="KW-0418">Kinase</keyword>
<feature type="transmembrane region" description="Helical" evidence="19">
    <location>
        <begin position="458"/>
        <end position="486"/>
    </location>
</feature>
<evidence type="ECO:0000256" key="4">
    <source>
        <dbReference type="ARBA" id="ARBA00022679"/>
    </source>
</evidence>
<reference evidence="22" key="2">
    <citation type="journal article" date="2023" name="Int. J. Mol. Sci.">
        <title>De Novo Assembly and Annotation of 11 Diverse Shrub Willow (Salix) Genomes Reveals Novel Gene Organization in Sex-Linked Regions.</title>
        <authorList>
            <person name="Hyden B."/>
            <person name="Feng K."/>
            <person name="Yates T.B."/>
            <person name="Jawdy S."/>
            <person name="Cereghino C."/>
            <person name="Smart L.B."/>
            <person name="Muchero W."/>
        </authorList>
    </citation>
    <scope>NUCLEOTIDE SEQUENCE</scope>
    <source>
        <tissue evidence="22">Shoot tip</tissue>
    </source>
</reference>